<name>A0A172WHF8_9EURY</name>
<organism evidence="1 2">
    <name type="scientific">Thermococcus piezophilus</name>
    <dbReference type="NCBI Taxonomy" id="1712654"/>
    <lineage>
        <taxon>Archaea</taxon>
        <taxon>Methanobacteriati</taxon>
        <taxon>Methanobacteriota</taxon>
        <taxon>Thermococci</taxon>
        <taxon>Thermococcales</taxon>
        <taxon>Thermococcaceae</taxon>
        <taxon>Thermococcus</taxon>
    </lineage>
</organism>
<dbReference type="KEGG" id="tpie:A7C91_06605"/>
<protein>
    <submittedName>
        <fullName evidence="1">Uncharacterized protein</fullName>
    </submittedName>
</protein>
<reference evidence="2" key="1">
    <citation type="journal article" date="2016" name="Syst. Appl. Microbiol.">
        <title>Thermococcus piezophilus sp. nov., a novel hyperthermophilic and piezophilic archaeon with a broad pressure range for growth, isolated from a deepest hydrothermal vent at the Mid-Cayman Rise.</title>
        <authorList>
            <person name="Dalmasso C."/>
            <person name="Oger P."/>
            <person name="Selva G."/>
            <person name="Courtine D."/>
            <person name="L'Haridon S."/>
            <person name="Garlaschelli A."/>
            <person name="Roussel E."/>
            <person name="Miyazaki J."/>
            <person name="Reveillaud J."/>
            <person name="Jebbar M."/>
            <person name="Takai K."/>
            <person name="Maignien L."/>
            <person name="Alain K."/>
        </authorList>
    </citation>
    <scope>NUCLEOTIDE SEQUENCE [LARGE SCALE GENOMIC DNA]</scope>
    <source>
        <strain evidence="2">CDGS</strain>
    </source>
</reference>
<dbReference type="AlphaFoldDB" id="A0A172WHF8"/>
<accession>A0A172WHF8</accession>
<evidence type="ECO:0000313" key="1">
    <source>
        <dbReference type="EMBL" id="ANF22878.1"/>
    </source>
</evidence>
<dbReference type="EMBL" id="CP015520">
    <property type="protein sequence ID" value="ANF22878.1"/>
    <property type="molecule type" value="Genomic_DNA"/>
</dbReference>
<evidence type="ECO:0000313" key="2">
    <source>
        <dbReference type="Proteomes" id="UP000076969"/>
    </source>
</evidence>
<gene>
    <name evidence="1" type="ORF">A7C91_06605</name>
</gene>
<sequence>MEALGSSGQILPPTFQPLIDALQVKRIMTPKKDFVYYKDSPRENLENCEYDVCLVRFETLL</sequence>
<dbReference type="Proteomes" id="UP000076969">
    <property type="component" value="Chromosome"/>
</dbReference>
<keyword evidence="2" id="KW-1185">Reference proteome</keyword>
<proteinExistence type="predicted"/>